<comment type="function">
    <text evidence="8 9">Converts the free carboxyl group of a malonyl-thioester to its methyl ester by transfer of a methyl group from S-adenosyl-L-methionine (SAM). It allows to synthesize pimeloyl-ACP via the fatty acid synthetic pathway.</text>
</comment>
<dbReference type="InterPro" id="IPR050602">
    <property type="entry name" value="Malonyl-ACP_OMT"/>
</dbReference>
<keyword evidence="4 9" id="KW-0489">Methyltransferase</keyword>
<dbReference type="Gene3D" id="3.40.50.150">
    <property type="entry name" value="Vaccinia Virus protein VP39"/>
    <property type="match status" value="1"/>
</dbReference>
<evidence type="ECO:0000256" key="10">
    <source>
        <dbReference type="SAM" id="MobiDB-lite"/>
    </source>
</evidence>
<dbReference type="PANTHER" id="PTHR13090:SF1">
    <property type="entry name" value="ARGININE-HYDROXYLASE NDUFAF5, MITOCHONDRIAL"/>
    <property type="match status" value="1"/>
</dbReference>
<comment type="catalytic activity">
    <reaction evidence="1 9">
        <text>malonyl-[ACP] + S-adenosyl-L-methionine = malonyl-[ACP] methyl ester + S-adenosyl-L-homocysteine</text>
        <dbReference type="Rhea" id="RHEA:17105"/>
        <dbReference type="Rhea" id="RHEA-COMP:9623"/>
        <dbReference type="Rhea" id="RHEA-COMP:9954"/>
        <dbReference type="ChEBI" id="CHEBI:57856"/>
        <dbReference type="ChEBI" id="CHEBI:59789"/>
        <dbReference type="ChEBI" id="CHEBI:78449"/>
        <dbReference type="ChEBI" id="CHEBI:78845"/>
        <dbReference type="EC" id="2.1.1.197"/>
    </reaction>
</comment>
<dbReference type="Pfam" id="PF08241">
    <property type="entry name" value="Methyltransf_11"/>
    <property type="match status" value="1"/>
</dbReference>
<comment type="pathway">
    <text evidence="2 9">Cofactor biosynthesis; biotin biosynthesis.</text>
</comment>
<dbReference type="STRING" id="187493.CN03_14200"/>
<evidence type="ECO:0000256" key="8">
    <source>
        <dbReference type="ARBA" id="ARBA00025006"/>
    </source>
</evidence>
<dbReference type="GO" id="GO:0102130">
    <property type="term" value="F:malonyl-CoA methyltransferase activity"/>
    <property type="evidence" value="ECO:0007669"/>
    <property type="project" value="UniProtKB-EC"/>
</dbReference>
<dbReference type="GO" id="GO:0032259">
    <property type="term" value="P:methylation"/>
    <property type="evidence" value="ECO:0007669"/>
    <property type="project" value="UniProtKB-KW"/>
</dbReference>
<dbReference type="EMBL" id="HF680312">
    <property type="protein sequence ID" value="CCU71217.1"/>
    <property type="molecule type" value="Genomic_DNA"/>
</dbReference>
<comment type="similarity">
    <text evidence="9">Belongs to the methyltransferase superfamily.</text>
</comment>
<keyword evidence="7 9" id="KW-0093">Biotin biosynthesis</keyword>
<dbReference type="PANTHER" id="PTHR13090">
    <property type="entry name" value="ARGININE-HYDROXYLASE NDUFAF5, MITOCHONDRIAL"/>
    <property type="match status" value="1"/>
</dbReference>
<dbReference type="EC" id="2.1.1.197" evidence="3 9"/>
<feature type="domain" description="Methyltransferase type 11" evidence="11">
    <location>
        <begin position="287"/>
        <end position="383"/>
    </location>
</feature>
<evidence type="ECO:0000256" key="6">
    <source>
        <dbReference type="ARBA" id="ARBA00022691"/>
    </source>
</evidence>
<evidence type="ECO:0000256" key="5">
    <source>
        <dbReference type="ARBA" id="ARBA00022679"/>
    </source>
</evidence>
<evidence type="ECO:0000313" key="12">
    <source>
        <dbReference type="EMBL" id="CCU71217.1"/>
    </source>
</evidence>
<accession>M5DPX9</accession>
<dbReference type="InterPro" id="IPR029063">
    <property type="entry name" value="SAM-dependent_MTases_sf"/>
</dbReference>
<name>M5DPX9_9GAMM</name>
<evidence type="ECO:0000256" key="3">
    <source>
        <dbReference type="ARBA" id="ARBA00012327"/>
    </source>
</evidence>
<dbReference type="InterPro" id="IPR029058">
    <property type="entry name" value="AB_hydrolase_fold"/>
</dbReference>
<dbReference type="Gene3D" id="3.40.50.1820">
    <property type="entry name" value="alpha/beta hydrolase"/>
    <property type="match status" value="1"/>
</dbReference>
<evidence type="ECO:0000256" key="1">
    <source>
        <dbReference type="ARBA" id="ARBA00000852"/>
    </source>
</evidence>
<keyword evidence="6 9" id="KW-0949">S-adenosyl-L-methionine</keyword>
<sequence>MTVNKELWTQLHENPSTTSIDWCWLPGWSFAPTVFAELYQQLPGRHWGANIHSTTATFTEQAQTLAAQAPDNAIWIGWSLGGALAMAAATKSNARSIITLATGASFTQRPHQQGGMSATQFEDFSHQFNTAPAKTARRFLGLCSQGSRDAKATLRALAEHQLPAEEAFDELTHSLAWLGDYQLDTQNAKSPQQHWYGNDDALNPHGLIPSQPSCSSGHAFFLRAEGRDELLATLKPFVQNTQTTRNKQLVAQQFSRAAQSYDQAASIQQRTVSRLLEQIGEISGHWLDIGCGTGAALPSLLALGAEHISGIDLASGMLEQAAQRKGLLPNQVTLLQADADDLPIDSNSQDGVFSSLMLQWSEDPNTTLQEWARVLKPNGLLAIATLIPGTQRELRQAWLAIDNQPHVNHFADTNTLKLALQNNGLTLLHEAQSCLQEDYASLPELLRGLKAIGATNVNPGRRVGLGGRSALIQLDKHYPRNADGTLPLSYEVIWLIARAGA</sequence>
<dbReference type="InterPro" id="IPR013216">
    <property type="entry name" value="Methyltransf_11"/>
</dbReference>
<evidence type="ECO:0000313" key="13">
    <source>
        <dbReference type="Proteomes" id="UP000011866"/>
    </source>
</evidence>
<reference evidence="12 13" key="1">
    <citation type="journal article" date="2013" name="Genome Announc.">
        <title>Genome Sequence of Thalassolituus oleivorans MIL-1 (DSM 14913T).</title>
        <authorList>
            <person name="Golyshin P.N."/>
            <person name="Werner J."/>
            <person name="Chernikova T.N."/>
            <person name="Tran H."/>
            <person name="Ferrer M."/>
            <person name="Yakimov M.M."/>
            <person name="Teeling H."/>
            <person name="Golyshina O.V."/>
        </authorList>
    </citation>
    <scope>NUCLEOTIDE SEQUENCE [LARGE SCALE GENOMIC DNA]</scope>
    <source>
        <strain evidence="12 13">MIL-1</strain>
    </source>
</reference>
<evidence type="ECO:0000256" key="7">
    <source>
        <dbReference type="ARBA" id="ARBA00022756"/>
    </source>
</evidence>
<dbReference type="HAMAP" id="MF_00835">
    <property type="entry name" value="BioC"/>
    <property type="match status" value="1"/>
</dbReference>
<dbReference type="CDD" id="cd02440">
    <property type="entry name" value="AdoMet_MTases"/>
    <property type="match status" value="1"/>
</dbReference>
<dbReference type="KEGG" id="tol:TOL_0779"/>
<dbReference type="RefSeq" id="WP_015485954.1">
    <property type="nucleotide sequence ID" value="NC_020888.1"/>
</dbReference>
<dbReference type="GO" id="GO:0008757">
    <property type="term" value="F:S-adenosylmethionine-dependent methyltransferase activity"/>
    <property type="evidence" value="ECO:0007669"/>
    <property type="project" value="InterPro"/>
</dbReference>
<evidence type="ECO:0000256" key="9">
    <source>
        <dbReference type="HAMAP-Rule" id="MF_00835"/>
    </source>
</evidence>
<keyword evidence="5 9" id="KW-0808">Transferase</keyword>
<dbReference type="Proteomes" id="UP000011866">
    <property type="component" value="Chromosome"/>
</dbReference>
<dbReference type="AlphaFoldDB" id="M5DPX9"/>
<proteinExistence type="inferred from homology"/>
<gene>
    <name evidence="9" type="primary">bioC</name>
    <name evidence="12" type="ORF">TOL_0779</name>
</gene>
<organism evidence="12 13">
    <name type="scientific">Thalassolituus oleivorans MIL-1</name>
    <dbReference type="NCBI Taxonomy" id="1298593"/>
    <lineage>
        <taxon>Bacteria</taxon>
        <taxon>Pseudomonadati</taxon>
        <taxon>Pseudomonadota</taxon>
        <taxon>Gammaproteobacteria</taxon>
        <taxon>Oceanospirillales</taxon>
        <taxon>Oceanospirillaceae</taxon>
        <taxon>Thalassolituus</taxon>
    </lineage>
</organism>
<dbReference type="GO" id="GO:0010340">
    <property type="term" value="F:carboxyl-O-methyltransferase activity"/>
    <property type="evidence" value="ECO:0007669"/>
    <property type="project" value="UniProtKB-UniRule"/>
</dbReference>
<dbReference type="GO" id="GO:0009102">
    <property type="term" value="P:biotin biosynthetic process"/>
    <property type="evidence" value="ECO:0007669"/>
    <property type="project" value="UniProtKB-UniRule"/>
</dbReference>
<keyword evidence="13" id="KW-1185">Reference proteome</keyword>
<dbReference type="SUPFAM" id="SSF53335">
    <property type="entry name" value="S-adenosyl-L-methionine-dependent methyltransferases"/>
    <property type="match status" value="1"/>
</dbReference>
<dbReference type="InterPro" id="IPR011814">
    <property type="entry name" value="BioC"/>
</dbReference>
<dbReference type="SUPFAM" id="SSF53474">
    <property type="entry name" value="alpha/beta-Hydrolases"/>
    <property type="match status" value="1"/>
</dbReference>
<evidence type="ECO:0000256" key="4">
    <source>
        <dbReference type="ARBA" id="ARBA00022603"/>
    </source>
</evidence>
<protein>
    <recommendedName>
        <fullName evidence="3 9">Malonyl-[acyl-carrier protein] O-methyltransferase</fullName>
        <shortName evidence="9">Malonyl-ACP O-methyltransferase</shortName>
        <ecNumber evidence="3 9">2.1.1.197</ecNumber>
    </recommendedName>
    <alternativeName>
        <fullName evidence="9">Biotin synthesis protein BioC</fullName>
    </alternativeName>
</protein>
<evidence type="ECO:0000256" key="2">
    <source>
        <dbReference type="ARBA" id="ARBA00004746"/>
    </source>
</evidence>
<dbReference type="HOGENOM" id="CLU_550729_0_0_6"/>
<feature type="region of interest" description="Disordered" evidence="10">
    <location>
        <begin position="190"/>
        <end position="209"/>
    </location>
</feature>
<evidence type="ECO:0000259" key="11">
    <source>
        <dbReference type="Pfam" id="PF08241"/>
    </source>
</evidence>
<dbReference type="GeneID" id="79178441"/>
<dbReference type="eggNOG" id="COG2226">
    <property type="taxonomic scope" value="Bacteria"/>
</dbReference>
<dbReference type="UniPathway" id="UPA00078"/>